<keyword evidence="1" id="KW-1133">Transmembrane helix</keyword>
<comment type="caution">
    <text evidence="2">The sequence shown here is derived from an EMBL/GenBank/DDBJ whole genome shotgun (WGS) entry which is preliminary data.</text>
</comment>
<accession>A0A1J5SP21</accession>
<evidence type="ECO:0000256" key="1">
    <source>
        <dbReference type="SAM" id="Phobius"/>
    </source>
</evidence>
<dbReference type="EMBL" id="MLJW01000025">
    <property type="protein sequence ID" value="OIR09723.1"/>
    <property type="molecule type" value="Genomic_DNA"/>
</dbReference>
<keyword evidence="1" id="KW-0812">Transmembrane</keyword>
<protein>
    <submittedName>
        <fullName evidence="2">Uncharacterized protein</fullName>
    </submittedName>
</protein>
<evidence type="ECO:0000313" key="2">
    <source>
        <dbReference type="EMBL" id="OIR09723.1"/>
    </source>
</evidence>
<feature type="transmembrane region" description="Helical" evidence="1">
    <location>
        <begin position="47"/>
        <end position="64"/>
    </location>
</feature>
<name>A0A1J5SP21_9ZZZZ</name>
<reference evidence="2" key="1">
    <citation type="submission" date="2016-10" db="EMBL/GenBank/DDBJ databases">
        <title>Sequence of Gallionella enrichment culture.</title>
        <authorList>
            <person name="Poehlein A."/>
            <person name="Muehling M."/>
            <person name="Daniel R."/>
        </authorList>
    </citation>
    <scope>NUCLEOTIDE SEQUENCE</scope>
</reference>
<organism evidence="2">
    <name type="scientific">mine drainage metagenome</name>
    <dbReference type="NCBI Taxonomy" id="410659"/>
    <lineage>
        <taxon>unclassified sequences</taxon>
        <taxon>metagenomes</taxon>
        <taxon>ecological metagenomes</taxon>
    </lineage>
</organism>
<gene>
    <name evidence="2" type="ORF">GALL_81280</name>
</gene>
<proteinExistence type="predicted"/>
<dbReference type="AlphaFoldDB" id="A0A1J5SP21"/>
<sequence>MTASDPLQQNIRRTTGQRALKEIRAIVDEEIRSDAETAGTLRWLLRYGWILLLVVGALLGRLMGVY</sequence>
<keyword evidence="1" id="KW-0472">Membrane</keyword>